<evidence type="ECO:0000313" key="3">
    <source>
        <dbReference type="Proteomes" id="UP001054857"/>
    </source>
</evidence>
<feature type="compositionally biased region" description="Polar residues" evidence="1">
    <location>
        <begin position="282"/>
        <end position="301"/>
    </location>
</feature>
<proteinExistence type="predicted"/>
<feature type="region of interest" description="Disordered" evidence="1">
    <location>
        <begin position="136"/>
        <end position="165"/>
    </location>
</feature>
<gene>
    <name evidence="2" type="ORF">Agub_g12639</name>
</gene>
<organism evidence="2 3">
    <name type="scientific">Astrephomene gubernaculifera</name>
    <dbReference type="NCBI Taxonomy" id="47775"/>
    <lineage>
        <taxon>Eukaryota</taxon>
        <taxon>Viridiplantae</taxon>
        <taxon>Chlorophyta</taxon>
        <taxon>core chlorophytes</taxon>
        <taxon>Chlorophyceae</taxon>
        <taxon>CS clade</taxon>
        <taxon>Chlamydomonadales</taxon>
        <taxon>Astrephomenaceae</taxon>
        <taxon>Astrephomene</taxon>
    </lineage>
</organism>
<feature type="compositionally biased region" description="Low complexity" evidence="1">
    <location>
        <begin position="195"/>
        <end position="216"/>
    </location>
</feature>
<feature type="compositionally biased region" description="Low complexity" evidence="1">
    <location>
        <begin position="250"/>
        <end position="275"/>
    </location>
</feature>
<keyword evidence="3" id="KW-1185">Reference proteome</keyword>
<protein>
    <submittedName>
        <fullName evidence="2">Uncharacterized protein</fullName>
    </submittedName>
</protein>
<evidence type="ECO:0000313" key="2">
    <source>
        <dbReference type="EMBL" id="GFR50421.1"/>
    </source>
</evidence>
<accession>A0AAD3HRN4</accession>
<name>A0AAD3HRN4_9CHLO</name>
<feature type="non-terminal residue" evidence="2">
    <location>
        <position position="1"/>
    </location>
</feature>
<feature type="region of interest" description="Disordered" evidence="1">
    <location>
        <begin position="181"/>
        <end position="216"/>
    </location>
</feature>
<feature type="compositionally biased region" description="Gly residues" evidence="1">
    <location>
        <begin position="144"/>
        <end position="160"/>
    </location>
</feature>
<feature type="region of interest" description="Disordered" evidence="1">
    <location>
        <begin position="355"/>
        <end position="409"/>
    </location>
</feature>
<dbReference type="EMBL" id="BMAR01000037">
    <property type="protein sequence ID" value="GFR50421.1"/>
    <property type="molecule type" value="Genomic_DNA"/>
</dbReference>
<dbReference type="Proteomes" id="UP001054857">
    <property type="component" value="Unassembled WGS sequence"/>
</dbReference>
<sequence length="707" mass="72327">AAPRPEIKPAPEVGDLLPPSLQLSQEVRRCRRGVVVLVAAGCTWDDGVLSCLRLARKHLRPLVLLHAVQSCPLPALEAWPPDVQPLIAACGRPVKYLSQHASEALREVQRRLEEGAATATVTVGLPAAAAAVAPAATRPAKGPSPGGGVGGEGGGGGGQRTGQQQTLAVKLKLSQPQQPQQGCCQRRCEGEDGKGAAPEGAGVQPPAAAAQQQQQQHPEGLLSLAAVQAAVGSALCCRAAQLMGPWVCEQQPQPQQPQPQQQQPQQQQQQQQQQQLSCGKPGTSSNVTGRSQSPGPITSTPVEALTGGSGGLRLGTPAGGAAASMPGATCGCTAAPTQQPYNRGSCSSRNSRVAVLAPGAPPGEGRQAQRCGSEGDREGRASGGQGGCSNSSNSRRGGTSNGTSGTTSSSRCRCVLRCRDARWTTPVAFICAQLEQDLGRSNVSLQAAGVPCPGSLASCKAAAEATALTPHTSPACVHQSALQQVYETGPKSTAATAFPSPLTVRPRPGSCGASEYGSCSISLSPSPVSTAGVNPHMVRQSVPCVDVFASLTALSAEVERPLSPGVVPPGSQDDNGDGPSEPQDCRAAGCSWAPGCARLCQEDAAAAAGVTVVVHFVSPGLTASHACLSEVAAELVAGGRRVVLVADGQCCQQLPGCGPSDMRPDVWKAIKKLWRERLLYVSDYHSSFCALLAQSVTTTPGTTTHQP</sequence>
<dbReference type="AlphaFoldDB" id="A0AAD3HRN4"/>
<reference evidence="2 3" key="1">
    <citation type="journal article" date="2021" name="Sci. Rep.">
        <title>Genome sequencing of the multicellular alga Astrephomene provides insights into convergent evolution of germ-soma differentiation.</title>
        <authorList>
            <person name="Yamashita S."/>
            <person name="Yamamoto K."/>
            <person name="Matsuzaki R."/>
            <person name="Suzuki S."/>
            <person name="Yamaguchi H."/>
            <person name="Hirooka S."/>
            <person name="Minakuchi Y."/>
            <person name="Miyagishima S."/>
            <person name="Kawachi M."/>
            <person name="Toyoda A."/>
            <person name="Nozaki H."/>
        </authorList>
    </citation>
    <scope>NUCLEOTIDE SEQUENCE [LARGE SCALE GENOMIC DNA]</scope>
    <source>
        <strain evidence="2 3">NIES-4017</strain>
    </source>
</reference>
<feature type="compositionally biased region" description="Low complexity" evidence="1">
    <location>
        <begin position="388"/>
        <end position="409"/>
    </location>
</feature>
<evidence type="ECO:0000256" key="1">
    <source>
        <dbReference type="SAM" id="MobiDB-lite"/>
    </source>
</evidence>
<feature type="region of interest" description="Disordered" evidence="1">
    <location>
        <begin position="560"/>
        <end position="584"/>
    </location>
</feature>
<comment type="caution">
    <text evidence="2">The sequence shown here is derived from an EMBL/GenBank/DDBJ whole genome shotgun (WGS) entry which is preliminary data.</text>
</comment>
<feature type="region of interest" description="Disordered" evidence="1">
    <location>
        <begin position="250"/>
        <end position="320"/>
    </location>
</feature>